<organism evidence="10 11">
    <name type="scientific">Phytophthora nicotianae</name>
    <name type="common">Potato buckeye rot agent</name>
    <name type="synonym">Phytophthora parasitica</name>
    <dbReference type="NCBI Taxonomy" id="4792"/>
    <lineage>
        <taxon>Eukaryota</taxon>
        <taxon>Sar</taxon>
        <taxon>Stramenopiles</taxon>
        <taxon>Oomycota</taxon>
        <taxon>Peronosporomycetes</taxon>
        <taxon>Peronosporales</taxon>
        <taxon>Peronosporaceae</taxon>
        <taxon>Phytophthora</taxon>
    </lineage>
</organism>
<comment type="similarity">
    <text evidence="2">Belongs to the peptidase S1 family.</text>
</comment>
<evidence type="ECO:0000256" key="7">
    <source>
        <dbReference type="ARBA" id="ARBA00023180"/>
    </source>
</evidence>
<evidence type="ECO:0000256" key="5">
    <source>
        <dbReference type="ARBA" id="ARBA00023026"/>
    </source>
</evidence>
<dbReference type="InterPro" id="IPR040691">
    <property type="entry name" value="PexRD2_WYL"/>
</dbReference>
<dbReference type="PANTHER" id="PTHR24276">
    <property type="entry name" value="POLYSERASE-RELATED"/>
    <property type="match status" value="1"/>
</dbReference>
<sequence>MRFTQFLVVATASFFLASDVSSMTADLNQDSRAASPANPSQRLLRVHHAAIEADSEDEERSLTTREMKNMMKNLTTKEEFASTLGISQLINSDLNGGALMRFMQRMPQMKFPKTCFNALAFAVACVCNFTIAYGQRQLILDGDTVPIGSKTYVTGVRSTPDGTSFCGDSLISPTHVLTVSHCMSLDMRWVAIGSHYRNGSVDGEHIRVLSVLNHPNFSENFDNTNYTNDFAVIELEKPSKFKPVKLAAPDDSEFKAGAWTTAMGWGSISEVNVSYSFELQRVDLQLVSDEVCVVNVSLDSSMVCAGGVLNQDSCFGDSGGPLILEGTDTTEDILIGLVSWGIGDTCGREGFPGIYSRVSNGRRWIDSILSGNGTCMGI</sequence>
<feature type="chain" id="PRO_5006940963" description="Peptidase S1 domain-containing protein" evidence="8">
    <location>
        <begin position="23"/>
        <end position="378"/>
    </location>
</feature>
<keyword evidence="4 8" id="KW-0732">Signal</keyword>
<comment type="subcellular location">
    <subcellularLocation>
        <location evidence="1">Secreted</location>
    </subcellularLocation>
</comment>
<dbReference type="Proteomes" id="UP000054636">
    <property type="component" value="Unassembled WGS sequence"/>
</dbReference>
<evidence type="ECO:0000313" key="10">
    <source>
        <dbReference type="EMBL" id="KUF87185.1"/>
    </source>
</evidence>
<accession>A0A0W8CSU6</accession>
<keyword evidence="6" id="KW-1015">Disulfide bond</keyword>
<keyword evidence="5" id="KW-0843">Virulence</keyword>
<dbReference type="PRINTS" id="PR00722">
    <property type="entry name" value="CHYMOTRYPSIN"/>
</dbReference>
<dbReference type="Pfam" id="PF00089">
    <property type="entry name" value="Trypsin"/>
    <property type="match status" value="1"/>
</dbReference>
<evidence type="ECO:0000256" key="6">
    <source>
        <dbReference type="ARBA" id="ARBA00023157"/>
    </source>
</evidence>
<keyword evidence="7" id="KW-0325">Glycoprotein</keyword>
<feature type="signal peptide" evidence="8">
    <location>
        <begin position="1"/>
        <end position="22"/>
    </location>
</feature>
<dbReference type="PANTHER" id="PTHR24276:SF98">
    <property type="entry name" value="FI18310P1-RELATED"/>
    <property type="match status" value="1"/>
</dbReference>
<gene>
    <name evidence="10" type="ORF">AM588_10001985</name>
</gene>
<dbReference type="SUPFAM" id="SSF50494">
    <property type="entry name" value="Trypsin-like serine proteases"/>
    <property type="match status" value="1"/>
</dbReference>
<dbReference type="GO" id="GO:0006508">
    <property type="term" value="P:proteolysis"/>
    <property type="evidence" value="ECO:0007669"/>
    <property type="project" value="InterPro"/>
</dbReference>
<dbReference type="PROSITE" id="PS00135">
    <property type="entry name" value="TRYPSIN_SER"/>
    <property type="match status" value="1"/>
</dbReference>
<dbReference type="Pfam" id="PF18488">
    <property type="entry name" value="WYL_3"/>
    <property type="match status" value="1"/>
</dbReference>
<dbReference type="Gene3D" id="2.40.10.10">
    <property type="entry name" value="Trypsin-like serine proteases"/>
    <property type="match status" value="1"/>
</dbReference>
<dbReference type="SMART" id="SM00020">
    <property type="entry name" value="Tryp_SPc"/>
    <property type="match status" value="1"/>
</dbReference>
<keyword evidence="3" id="KW-0964">Secreted</keyword>
<dbReference type="InterPro" id="IPR001314">
    <property type="entry name" value="Peptidase_S1A"/>
</dbReference>
<proteinExistence type="inferred from homology"/>
<dbReference type="PROSITE" id="PS50240">
    <property type="entry name" value="TRYPSIN_DOM"/>
    <property type="match status" value="1"/>
</dbReference>
<dbReference type="InterPro" id="IPR033116">
    <property type="entry name" value="TRYPSIN_SER"/>
</dbReference>
<evidence type="ECO:0000256" key="1">
    <source>
        <dbReference type="ARBA" id="ARBA00004613"/>
    </source>
</evidence>
<comment type="caution">
    <text evidence="10">The sequence shown here is derived from an EMBL/GenBank/DDBJ whole genome shotgun (WGS) entry which is preliminary data.</text>
</comment>
<evidence type="ECO:0000256" key="8">
    <source>
        <dbReference type="SAM" id="SignalP"/>
    </source>
</evidence>
<evidence type="ECO:0000256" key="3">
    <source>
        <dbReference type="ARBA" id="ARBA00022525"/>
    </source>
</evidence>
<dbReference type="InterPro" id="IPR009003">
    <property type="entry name" value="Peptidase_S1_PA"/>
</dbReference>
<dbReference type="InterPro" id="IPR050430">
    <property type="entry name" value="Peptidase_S1"/>
</dbReference>
<dbReference type="InterPro" id="IPR043504">
    <property type="entry name" value="Peptidase_S1_PA_chymotrypsin"/>
</dbReference>
<evidence type="ECO:0000313" key="11">
    <source>
        <dbReference type="Proteomes" id="UP000054636"/>
    </source>
</evidence>
<name>A0A0W8CSU6_PHYNI</name>
<feature type="domain" description="Peptidase S1" evidence="9">
    <location>
        <begin position="139"/>
        <end position="370"/>
    </location>
</feature>
<evidence type="ECO:0000256" key="2">
    <source>
        <dbReference type="ARBA" id="ARBA00007664"/>
    </source>
</evidence>
<dbReference type="AlphaFoldDB" id="A0A0W8CSU6"/>
<dbReference type="CDD" id="cd00190">
    <property type="entry name" value="Tryp_SPc"/>
    <property type="match status" value="1"/>
</dbReference>
<reference evidence="10 11" key="1">
    <citation type="submission" date="2015-11" db="EMBL/GenBank/DDBJ databases">
        <title>Genomes and virulence difference between two physiological races of Phytophthora nicotianae.</title>
        <authorList>
            <person name="Liu H."/>
            <person name="Ma X."/>
            <person name="Yu H."/>
            <person name="Fang D."/>
            <person name="Li Y."/>
            <person name="Wang X."/>
            <person name="Wang W."/>
            <person name="Dong Y."/>
            <person name="Xiao B."/>
        </authorList>
    </citation>
    <scope>NUCLEOTIDE SEQUENCE [LARGE SCALE GENOMIC DNA]</scope>
    <source>
        <strain evidence="11">race 1</strain>
    </source>
</reference>
<protein>
    <recommendedName>
        <fullName evidence="9">Peptidase S1 domain-containing protein</fullName>
    </recommendedName>
</protein>
<dbReference type="GO" id="GO:0005576">
    <property type="term" value="C:extracellular region"/>
    <property type="evidence" value="ECO:0007669"/>
    <property type="project" value="UniProtKB-SubCell"/>
</dbReference>
<dbReference type="InterPro" id="IPR001254">
    <property type="entry name" value="Trypsin_dom"/>
</dbReference>
<dbReference type="GO" id="GO:0004252">
    <property type="term" value="F:serine-type endopeptidase activity"/>
    <property type="evidence" value="ECO:0007669"/>
    <property type="project" value="InterPro"/>
</dbReference>
<evidence type="ECO:0000256" key="4">
    <source>
        <dbReference type="ARBA" id="ARBA00022729"/>
    </source>
</evidence>
<dbReference type="EMBL" id="LNFP01001209">
    <property type="protein sequence ID" value="KUF87185.1"/>
    <property type="molecule type" value="Genomic_DNA"/>
</dbReference>
<evidence type="ECO:0000259" key="9">
    <source>
        <dbReference type="PROSITE" id="PS50240"/>
    </source>
</evidence>
<dbReference type="FunFam" id="2.40.10.10:FF:000156">
    <property type="entry name" value="MIP06385p"/>
    <property type="match status" value="1"/>
</dbReference>